<feature type="transmembrane region" description="Helical" evidence="12">
    <location>
        <begin position="234"/>
        <end position="254"/>
    </location>
</feature>
<dbReference type="PROSITE" id="PS00610">
    <property type="entry name" value="NA_NEUROTRAN_SYMP_1"/>
    <property type="match status" value="1"/>
</dbReference>
<keyword evidence="3 10" id="KW-0813">Transport</keyword>
<feature type="transmembrane region" description="Helical" evidence="12">
    <location>
        <begin position="140"/>
        <end position="168"/>
    </location>
</feature>
<proteinExistence type="inferred from homology"/>
<feature type="transmembrane region" description="Helical" evidence="12">
    <location>
        <begin position="538"/>
        <end position="562"/>
    </location>
</feature>
<evidence type="ECO:0000256" key="1">
    <source>
        <dbReference type="ARBA" id="ARBA00004141"/>
    </source>
</evidence>
<dbReference type="AlphaFoldDB" id="A0A8S1BLF0"/>
<feature type="transmembrane region" description="Helical" evidence="12">
    <location>
        <begin position="646"/>
        <end position="669"/>
    </location>
</feature>
<dbReference type="GO" id="GO:0005335">
    <property type="term" value="F:serotonin:sodium:chloride symporter activity"/>
    <property type="evidence" value="ECO:0007669"/>
    <property type="project" value="TreeGrafter"/>
</dbReference>
<evidence type="ECO:0000256" key="8">
    <source>
        <dbReference type="PIRSR" id="PIRSR600175-1"/>
    </source>
</evidence>
<evidence type="ECO:0000256" key="7">
    <source>
        <dbReference type="ARBA" id="ARBA00023136"/>
    </source>
</evidence>
<feature type="binding site" evidence="8">
    <location>
        <position position="411"/>
    </location>
    <ligand>
        <name>Na(+)</name>
        <dbReference type="ChEBI" id="CHEBI:29101"/>
        <label>1</label>
    </ligand>
</feature>
<dbReference type="Pfam" id="PF00209">
    <property type="entry name" value="SNF"/>
    <property type="match status" value="2"/>
</dbReference>
<dbReference type="CDD" id="cd11497">
    <property type="entry name" value="SLC6sbd_SERT-like"/>
    <property type="match status" value="1"/>
</dbReference>
<organism evidence="13 14">
    <name type="scientific">Arctia plantaginis</name>
    <name type="common">Wood tiger moth</name>
    <name type="synonym">Phalaena plantaginis</name>
    <dbReference type="NCBI Taxonomy" id="874455"/>
    <lineage>
        <taxon>Eukaryota</taxon>
        <taxon>Metazoa</taxon>
        <taxon>Ecdysozoa</taxon>
        <taxon>Arthropoda</taxon>
        <taxon>Hexapoda</taxon>
        <taxon>Insecta</taxon>
        <taxon>Pterygota</taxon>
        <taxon>Neoptera</taxon>
        <taxon>Endopterygota</taxon>
        <taxon>Lepidoptera</taxon>
        <taxon>Glossata</taxon>
        <taxon>Ditrysia</taxon>
        <taxon>Noctuoidea</taxon>
        <taxon>Erebidae</taxon>
        <taxon>Arctiinae</taxon>
        <taxon>Arctia</taxon>
    </lineage>
</organism>
<gene>
    <name evidence="13" type="ORF">APLA_LOCUS17635</name>
</gene>
<dbReference type="PRINTS" id="PR00176">
    <property type="entry name" value="NANEUSMPORT"/>
</dbReference>
<sequence>MYAGGSPGPERHNGESESPEMPPSDAPPAPTAPPPDPPTAINAQKTRSVVVSLTPERQRETWGKKAEFLLAVVGFAVDLGNVWRFPYICYQNGGGAFLIPYCIMLLFGGLPLFFMELALGQYHRCGCLTLWKRICPALKGVGYAICMIDIYMGMYYNTIIGWAVYYLVASISSINSVLPWTSCNNEWNTPLCMPVTMLHNNPNASTPAKEFFERNVLEQHRSNGLDDMGPIKPSLALCVFGVFVLVYFSLWKGVRSAGKITKNRLALNRKILEEGNPLYKTLSYCNSNHKSRENKKGFHFLDTPDSKATDTWWCTKEEKEFKKGKLFEIASIIHVFEKSINSMFMGIVFLCSTKVVWVTALAPYLVLLILLARGVTLPGATEGIRYYLTPEWHKLQNSKVWIDAASQIFFSLGPGFGTLLALSSYNKFNNNCYRDALITSSINCLTSFLAGFVIFSVLGYMAHVQQKSIEEVGLEGPGLVFIVYPEAIATMTGSVFWAIIFFLMLITLGLDSTFGGLEAVTTALCDEYPRVLGRHREIFVAVLLLFIYICALPTTTYGGVYLVDLLNVYGPGLAILFVVFAEAAGVCWVYGVDRFSEDVRTMLGHTPGWFWRACWSYISPVFLLVLFIVSVLAHEEMLGGEYQYPPWSITVGWVMTGTTVSCIPLYIIYKFLKTPGSCIVNLYDSQLEAIAKWLSCNGEIWGLGPTAVFASAAVLFLYNELEATVFLPGDQEQVSTLEKTLISSMMLGMLALMIHLWVCSMRFFQYYLDTIIRDSPNMLLEMTTIGLLGGQSEMVPLGPLTRFLRQQQPQIHITVCWFLSLCYADYVRKNYCQRFNMPYLEQWQTELQDRVMRTSHRIMEKVNSFVGSLHQQLRGYGQVDLQIRNQQNPPPPIDTESPLPKKSSVVLGGSGGRVSWSDKQLCDSCTSGCESPKDRHYRLIGQSSDTIADAITKLRNYVKVSTCPCGCDSHSLLGNSRCASPVRSMHEGVSHTDNELVKPNAI</sequence>
<evidence type="ECO:0000256" key="3">
    <source>
        <dbReference type="ARBA" id="ARBA00022448"/>
    </source>
</evidence>
<comment type="similarity">
    <text evidence="2 10">Belongs to the sodium:neurotransmitter symporter (SNF) (TC 2.A.22) family.</text>
</comment>
<feature type="compositionally biased region" description="Pro residues" evidence="11">
    <location>
        <begin position="20"/>
        <end position="38"/>
    </location>
</feature>
<feature type="disulfide bond" evidence="9">
    <location>
        <begin position="183"/>
        <end position="192"/>
    </location>
</feature>
<dbReference type="GO" id="GO:0051378">
    <property type="term" value="F:serotonin binding"/>
    <property type="evidence" value="ECO:0007669"/>
    <property type="project" value="TreeGrafter"/>
</dbReference>
<feature type="transmembrane region" description="Helical" evidence="12">
    <location>
        <begin position="437"/>
        <end position="462"/>
    </location>
</feature>
<feature type="transmembrane region" description="Helical" evidence="12">
    <location>
        <begin position="482"/>
        <end position="506"/>
    </location>
</feature>
<name>A0A8S1BLF0_ARCPL</name>
<feature type="transmembrane region" description="Helical" evidence="12">
    <location>
        <begin position="68"/>
        <end position="86"/>
    </location>
</feature>
<dbReference type="PANTHER" id="PTHR11616:SF279">
    <property type="entry name" value="SODIUM-DEPENDENT SEROTONIN TRANSPORTER"/>
    <property type="match status" value="1"/>
</dbReference>
<feature type="transmembrane region" description="Helical" evidence="12">
    <location>
        <begin position="98"/>
        <end position="119"/>
    </location>
</feature>
<comment type="caution">
    <text evidence="13">The sequence shown here is derived from an EMBL/GenBank/DDBJ whole genome shotgun (WGS) entry which is preliminary data.</text>
</comment>
<evidence type="ECO:0000256" key="5">
    <source>
        <dbReference type="ARBA" id="ARBA00022847"/>
    </source>
</evidence>
<comment type="subcellular location">
    <subcellularLocation>
        <location evidence="1">Membrane</location>
        <topology evidence="1">Multi-pass membrane protein</topology>
    </subcellularLocation>
</comment>
<evidence type="ECO:0000256" key="4">
    <source>
        <dbReference type="ARBA" id="ARBA00022692"/>
    </source>
</evidence>
<keyword evidence="7 12" id="KW-0472">Membrane</keyword>
<evidence type="ECO:0000256" key="10">
    <source>
        <dbReference type="RuleBase" id="RU003732"/>
    </source>
</evidence>
<feature type="transmembrane region" description="Helical" evidence="12">
    <location>
        <begin position="741"/>
        <end position="764"/>
    </location>
</feature>
<dbReference type="GO" id="GO:0046872">
    <property type="term" value="F:metal ion binding"/>
    <property type="evidence" value="ECO:0007669"/>
    <property type="project" value="UniProtKB-KW"/>
</dbReference>
<keyword evidence="5 10" id="KW-0769">Symport</keyword>
<dbReference type="Proteomes" id="UP000494106">
    <property type="component" value="Unassembled WGS sequence"/>
</dbReference>
<feature type="transmembrane region" description="Helical" evidence="12">
    <location>
        <begin position="404"/>
        <end position="425"/>
    </location>
</feature>
<evidence type="ECO:0000256" key="12">
    <source>
        <dbReference type="SAM" id="Phobius"/>
    </source>
</evidence>
<keyword evidence="8" id="KW-0915">Sodium</keyword>
<evidence type="ECO:0000256" key="6">
    <source>
        <dbReference type="ARBA" id="ARBA00022989"/>
    </source>
</evidence>
<keyword evidence="8" id="KW-0479">Metal-binding</keyword>
<protein>
    <recommendedName>
        <fullName evidence="10">Transporter</fullName>
    </recommendedName>
</protein>
<evidence type="ECO:0000313" key="13">
    <source>
        <dbReference type="EMBL" id="CAB3261062.1"/>
    </source>
</evidence>
<keyword evidence="14" id="KW-1185">Reference proteome</keyword>
<keyword evidence="6 12" id="KW-1133">Transmembrane helix</keyword>
<dbReference type="InterPro" id="IPR037272">
    <property type="entry name" value="SNS_sf"/>
</dbReference>
<feature type="binding site" evidence="8">
    <location>
        <position position="443"/>
    </location>
    <ligand>
        <name>Na(+)</name>
        <dbReference type="ChEBI" id="CHEBI:29101"/>
        <label>1</label>
    </ligand>
</feature>
<feature type="transmembrane region" description="Helical" evidence="12">
    <location>
        <begin position="347"/>
        <end position="372"/>
    </location>
</feature>
<keyword evidence="4 10" id="KW-0812">Transmembrane</keyword>
<feature type="binding site" evidence="8">
    <location>
        <position position="76"/>
    </location>
    <ligand>
        <name>Na(+)</name>
        <dbReference type="ChEBI" id="CHEBI:29101"/>
        <label>1</label>
    </ligand>
</feature>
<feature type="binding site" evidence="8">
    <location>
        <position position="512"/>
    </location>
    <ligand>
        <name>Na(+)</name>
        <dbReference type="ChEBI" id="CHEBI:29101"/>
        <label>1</label>
    </ligand>
</feature>
<feature type="binding site" evidence="8">
    <location>
        <position position="511"/>
    </location>
    <ligand>
        <name>Na(+)</name>
        <dbReference type="ChEBI" id="CHEBI:29101"/>
        <label>1</label>
    </ligand>
</feature>
<keyword evidence="9" id="KW-1015">Disulfide bond</keyword>
<reference evidence="13 14" key="1">
    <citation type="submission" date="2020-04" db="EMBL/GenBank/DDBJ databases">
        <authorList>
            <person name="Wallbank WR R."/>
            <person name="Pardo Diaz C."/>
            <person name="Kozak K."/>
            <person name="Martin S."/>
            <person name="Jiggins C."/>
            <person name="Moest M."/>
            <person name="Warren A I."/>
            <person name="Byers J.R.P. K."/>
            <person name="Montejo-Kovacevich G."/>
            <person name="Yen C E."/>
        </authorList>
    </citation>
    <scope>NUCLEOTIDE SEQUENCE [LARGE SCALE GENOMIC DNA]</scope>
</reference>
<feature type="binding site" evidence="8">
    <location>
        <position position="77"/>
    </location>
    <ligand>
        <name>Na(+)</name>
        <dbReference type="ChEBI" id="CHEBI:29101"/>
        <label>1</label>
    </ligand>
</feature>
<evidence type="ECO:0000313" key="14">
    <source>
        <dbReference type="Proteomes" id="UP000494106"/>
    </source>
</evidence>
<dbReference type="GO" id="GO:0098793">
    <property type="term" value="C:presynapse"/>
    <property type="evidence" value="ECO:0007669"/>
    <property type="project" value="GOC"/>
</dbReference>
<dbReference type="EMBL" id="CADEBC010000858">
    <property type="protein sequence ID" value="CAB3261062.1"/>
    <property type="molecule type" value="Genomic_DNA"/>
</dbReference>
<accession>A0A8S1BLF0</accession>
<dbReference type="InterPro" id="IPR000175">
    <property type="entry name" value="Na/ntran_symport"/>
</dbReference>
<feature type="binding site" evidence="8">
    <location>
        <position position="74"/>
    </location>
    <ligand>
        <name>Na(+)</name>
        <dbReference type="ChEBI" id="CHEBI:29101"/>
        <label>1</label>
    </ligand>
</feature>
<dbReference type="SUPFAM" id="SSF161070">
    <property type="entry name" value="SNF-like"/>
    <property type="match status" value="2"/>
</dbReference>
<evidence type="ECO:0000256" key="2">
    <source>
        <dbReference type="ARBA" id="ARBA00006459"/>
    </source>
</evidence>
<dbReference type="OrthoDB" id="6581954at2759"/>
<evidence type="ECO:0000256" key="11">
    <source>
        <dbReference type="SAM" id="MobiDB-lite"/>
    </source>
</evidence>
<feature type="binding site" evidence="8">
    <location>
        <position position="508"/>
    </location>
    <ligand>
        <name>Na(+)</name>
        <dbReference type="ChEBI" id="CHEBI:29101"/>
        <label>1</label>
    </ligand>
</feature>
<dbReference type="GO" id="GO:0005886">
    <property type="term" value="C:plasma membrane"/>
    <property type="evidence" value="ECO:0007669"/>
    <property type="project" value="TreeGrafter"/>
</dbReference>
<evidence type="ECO:0000256" key="9">
    <source>
        <dbReference type="PIRSR" id="PIRSR600175-2"/>
    </source>
</evidence>
<feature type="region of interest" description="Disordered" evidence="11">
    <location>
        <begin position="1"/>
        <end position="45"/>
    </location>
</feature>
<dbReference type="GO" id="GO:0043005">
    <property type="term" value="C:neuron projection"/>
    <property type="evidence" value="ECO:0007669"/>
    <property type="project" value="TreeGrafter"/>
</dbReference>
<dbReference type="PROSITE" id="PS50267">
    <property type="entry name" value="NA_NEUROTRAN_SYMP_3"/>
    <property type="match status" value="1"/>
</dbReference>
<feature type="transmembrane region" description="Helical" evidence="12">
    <location>
        <begin position="568"/>
        <end position="592"/>
    </location>
</feature>
<dbReference type="GO" id="GO:0006865">
    <property type="term" value="P:amino acid transport"/>
    <property type="evidence" value="ECO:0007669"/>
    <property type="project" value="TreeGrafter"/>
</dbReference>
<feature type="transmembrane region" description="Helical" evidence="12">
    <location>
        <begin position="613"/>
        <end position="634"/>
    </location>
</feature>
<feature type="binding site" evidence="8">
    <location>
        <position position="81"/>
    </location>
    <ligand>
        <name>Na(+)</name>
        <dbReference type="ChEBI" id="CHEBI:29101"/>
        <label>1</label>
    </ligand>
</feature>
<dbReference type="PANTHER" id="PTHR11616">
    <property type="entry name" value="SODIUM/CHLORIDE DEPENDENT TRANSPORTER"/>
    <property type="match status" value="1"/>
</dbReference>